<feature type="domain" description="Ketoreductase" evidence="3">
    <location>
        <begin position="13"/>
        <end position="197"/>
    </location>
</feature>
<dbReference type="Pfam" id="PF00106">
    <property type="entry name" value="adh_short"/>
    <property type="match status" value="1"/>
</dbReference>
<dbReference type="PRINTS" id="PR00080">
    <property type="entry name" value="SDRFAMILY"/>
</dbReference>
<keyword evidence="5" id="KW-1185">Reference proteome</keyword>
<reference evidence="5" key="1">
    <citation type="journal article" date="2019" name="Int. J. Syst. Evol. Microbiol.">
        <title>The Global Catalogue of Microorganisms (GCM) 10K type strain sequencing project: providing services to taxonomists for standard genome sequencing and annotation.</title>
        <authorList>
            <consortium name="The Broad Institute Genomics Platform"/>
            <consortium name="The Broad Institute Genome Sequencing Center for Infectious Disease"/>
            <person name="Wu L."/>
            <person name="Ma J."/>
        </authorList>
    </citation>
    <scope>NUCLEOTIDE SEQUENCE [LARGE SCALE GENOMIC DNA]</scope>
    <source>
        <strain evidence="5">JCM 18657</strain>
    </source>
</reference>
<comment type="caution">
    <text evidence="4">The sequence shown here is derived from an EMBL/GenBank/DDBJ whole genome shotgun (WGS) entry which is preliminary data.</text>
</comment>
<dbReference type="PROSITE" id="PS00061">
    <property type="entry name" value="ADH_SHORT"/>
    <property type="match status" value="1"/>
</dbReference>
<dbReference type="PANTHER" id="PTHR42760:SF40">
    <property type="entry name" value="3-OXOACYL-[ACYL-CARRIER-PROTEIN] REDUCTASE, CHLOROPLASTIC"/>
    <property type="match status" value="1"/>
</dbReference>
<dbReference type="InterPro" id="IPR002347">
    <property type="entry name" value="SDR_fam"/>
</dbReference>
<sequence length="230" mass="24324">MTQPHRGGRFQGRVVLITGGGTGLGRAAALAFAGEGAAVALCGRRLGKIEAVRTEIESLGGQAIAVRADVSEADDVARFVRETIARFGRIDVAVNNAAVFEPGLTAELTHEEWQRQIAVNLTGPFLVTREVLPHMRRQRYGRFVNITSGLAGNGAGGYAAYSAAKSGLESLTRTVADEEARYGILANAYNPGTIRSEMHATGRDPQASVPELLRLACLPEDGINGRIVAG</sequence>
<evidence type="ECO:0000313" key="4">
    <source>
        <dbReference type="EMBL" id="MFC7748345.1"/>
    </source>
</evidence>
<dbReference type="EMBL" id="JBHTGQ010000001">
    <property type="protein sequence ID" value="MFC7748345.1"/>
    <property type="molecule type" value="Genomic_DNA"/>
</dbReference>
<evidence type="ECO:0000313" key="5">
    <source>
        <dbReference type="Proteomes" id="UP001596528"/>
    </source>
</evidence>
<dbReference type="Proteomes" id="UP001596528">
    <property type="component" value="Unassembled WGS sequence"/>
</dbReference>
<comment type="similarity">
    <text evidence="1 2">Belongs to the short-chain dehydrogenases/reductases (SDR) family.</text>
</comment>
<evidence type="ECO:0000259" key="3">
    <source>
        <dbReference type="SMART" id="SM00822"/>
    </source>
</evidence>
<accession>A0ABW2V084</accession>
<dbReference type="InterPro" id="IPR057326">
    <property type="entry name" value="KR_dom"/>
</dbReference>
<dbReference type="SUPFAM" id="SSF51735">
    <property type="entry name" value="NAD(P)-binding Rossmann-fold domains"/>
    <property type="match status" value="1"/>
</dbReference>
<dbReference type="GO" id="GO:0016491">
    <property type="term" value="F:oxidoreductase activity"/>
    <property type="evidence" value="ECO:0007669"/>
    <property type="project" value="UniProtKB-KW"/>
</dbReference>
<dbReference type="RefSeq" id="WP_138789479.1">
    <property type="nucleotide sequence ID" value="NZ_JBHTGQ010000001.1"/>
</dbReference>
<evidence type="ECO:0000256" key="1">
    <source>
        <dbReference type="ARBA" id="ARBA00006484"/>
    </source>
</evidence>
<evidence type="ECO:0000256" key="2">
    <source>
        <dbReference type="RuleBase" id="RU000363"/>
    </source>
</evidence>
<dbReference type="CDD" id="cd05233">
    <property type="entry name" value="SDR_c"/>
    <property type="match status" value="1"/>
</dbReference>
<organism evidence="4 5">
    <name type="scientific">Paenibacillus thermoaerophilus</name>
    <dbReference type="NCBI Taxonomy" id="1215385"/>
    <lineage>
        <taxon>Bacteria</taxon>
        <taxon>Bacillati</taxon>
        <taxon>Bacillota</taxon>
        <taxon>Bacilli</taxon>
        <taxon>Bacillales</taxon>
        <taxon>Paenibacillaceae</taxon>
        <taxon>Paenibacillus</taxon>
    </lineage>
</organism>
<keyword evidence="4" id="KW-0560">Oxidoreductase</keyword>
<proteinExistence type="inferred from homology"/>
<name>A0ABW2V084_9BACL</name>
<dbReference type="InterPro" id="IPR020904">
    <property type="entry name" value="Sc_DH/Rdtase_CS"/>
</dbReference>
<dbReference type="PRINTS" id="PR00081">
    <property type="entry name" value="GDHRDH"/>
</dbReference>
<dbReference type="Gene3D" id="3.40.50.720">
    <property type="entry name" value="NAD(P)-binding Rossmann-like Domain"/>
    <property type="match status" value="1"/>
</dbReference>
<dbReference type="InterPro" id="IPR036291">
    <property type="entry name" value="NAD(P)-bd_dom_sf"/>
</dbReference>
<dbReference type="SMART" id="SM00822">
    <property type="entry name" value="PKS_KR"/>
    <property type="match status" value="1"/>
</dbReference>
<gene>
    <name evidence="4" type="ORF">ACFQWB_00100</name>
</gene>
<dbReference type="PANTHER" id="PTHR42760">
    <property type="entry name" value="SHORT-CHAIN DEHYDROGENASES/REDUCTASES FAMILY MEMBER"/>
    <property type="match status" value="1"/>
</dbReference>
<protein>
    <submittedName>
        <fullName evidence="4">SDR family NAD(P)-dependent oxidoreductase</fullName>
        <ecNumber evidence="4">1.1.1.-</ecNumber>
    </submittedName>
</protein>
<dbReference type="EC" id="1.1.1.-" evidence="4"/>